<evidence type="ECO:0000313" key="2">
    <source>
        <dbReference type="EMBL" id="MED6272634.1"/>
    </source>
</evidence>
<evidence type="ECO:0000256" key="1">
    <source>
        <dbReference type="SAM" id="MobiDB-lite"/>
    </source>
</evidence>
<proteinExistence type="predicted"/>
<reference evidence="2 3" key="1">
    <citation type="submission" date="2021-06" db="EMBL/GenBank/DDBJ databases">
        <authorList>
            <person name="Palmer J.M."/>
        </authorList>
    </citation>
    <scope>NUCLEOTIDE SEQUENCE [LARGE SCALE GENOMIC DNA]</scope>
    <source>
        <strain evidence="2 3">CL_MEX2019</strain>
        <tissue evidence="2">Muscle</tissue>
    </source>
</reference>
<accession>A0ABU7DFK4</accession>
<feature type="region of interest" description="Disordered" evidence="1">
    <location>
        <begin position="72"/>
        <end position="104"/>
    </location>
</feature>
<gene>
    <name evidence="2" type="ORF">CHARACLAT_032317</name>
</gene>
<feature type="compositionally biased region" description="Basic and acidic residues" evidence="1">
    <location>
        <begin position="87"/>
        <end position="102"/>
    </location>
</feature>
<evidence type="ECO:0000313" key="3">
    <source>
        <dbReference type="Proteomes" id="UP001352852"/>
    </source>
</evidence>
<keyword evidence="3" id="KW-1185">Reference proteome</keyword>
<dbReference type="Proteomes" id="UP001352852">
    <property type="component" value="Unassembled WGS sequence"/>
</dbReference>
<protein>
    <submittedName>
        <fullName evidence="2">Uncharacterized protein</fullName>
    </submittedName>
</protein>
<comment type="caution">
    <text evidence="2">The sequence shown here is derived from an EMBL/GenBank/DDBJ whole genome shotgun (WGS) entry which is preliminary data.</text>
</comment>
<dbReference type="EMBL" id="JAHUTJ010022084">
    <property type="protein sequence ID" value="MED6272634.1"/>
    <property type="molecule type" value="Genomic_DNA"/>
</dbReference>
<organism evidence="2 3">
    <name type="scientific">Characodon lateralis</name>
    <dbReference type="NCBI Taxonomy" id="208331"/>
    <lineage>
        <taxon>Eukaryota</taxon>
        <taxon>Metazoa</taxon>
        <taxon>Chordata</taxon>
        <taxon>Craniata</taxon>
        <taxon>Vertebrata</taxon>
        <taxon>Euteleostomi</taxon>
        <taxon>Actinopterygii</taxon>
        <taxon>Neopterygii</taxon>
        <taxon>Teleostei</taxon>
        <taxon>Neoteleostei</taxon>
        <taxon>Acanthomorphata</taxon>
        <taxon>Ovalentaria</taxon>
        <taxon>Atherinomorphae</taxon>
        <taxon>Cyprinodontiformes</taxon>
        <taxon>Goodeidae</taxon>
        <taxon>Characodon</taxon>
    </lineage>
</organism>
<sequence length="137" mass="14721">MVFIPEGVGFNLQAPPIQVSAAELPERTKTCNISLICVPTCSGGGLRNVAFTDCRISFAHCRETLHSGPLRLSREISESPGKLNHSLKAENPEPEGEPERSAGHMVTGERCGSLAFSQWLFQPGADLLCPIGFQNGT</sequence>
<name>A0ABU7DFK4_9TELE</name>